<dbReference type="OrthoDB" id="5982207at2759"/>
<comment type="caution">
    <text evidence="2">The sequence shown here is derived from an EMBL/GenBank/DDBJ whole genome shotgun (WGS) entry which is preliminary data.</text>
</comment>
<organism evidence="2 3">
    <name type="scientific">Paramuricea clavata</name>
    <name type="common">Red gorgonian</name>
    <name type="synonym">Violescent sea-whip</name>
    <dbReference type="NCBI Taxonomy" id="317549"/>
    <lineage>
        <taxon>Eukaryota</taxon>
        <taxon>Metazoa</taxon>
        <taxon>Cnidaria</taxon>
        <taxon>Anthozoa</taxon>
        <taxon>Octocorallia</taxon>
        <taxon>Malacalcyonacea</taxon>
        <taxon>Plexauridae</taxon>
        <taxon>Paramuricea</taxon>
    </lineage>
</organism>
<sequence>MADANEDGLENDHFETHEEDEESLIRYYFYRGFDYKEIVLFLLQNHDIQMSMATFKRRLRRYGLRRQLPEYDIDEARASIQSLINGPGCLQGYRSVWHTLQLRGVRIPRIVIQQLLKELDPEGTEMRKAHRLKRRRYHNPGPNYSWHCDGYDKLKPYGFPIHGCIDGWSRKILWLYVTRSNNQPNNVAAYYLDAVEEYGGCPVDLVTDLGTENGTMAAIQSFLRDDPDSHRYVPSPRNQRIEAWWAFLRRLHSTWWINFFKDMVDNRVVDLTSELEMECLWFCFSQLLQNALDEIKEHWNTHRIRKSRYDTVSGRPDSLYYLPELHGVNEHGSYYL</sequence>
<reference evidence="2" key="1">
    <citation type="submission" date="2020-04" db="EMBL/GenBank/DDBJ databases">
        <authorList>
            <person name="Alioto T."/>
            <person name="Alioto T."/>
            <person name="Gomez Garrido J."/>
        </authorList>
    </citation>
    <scope>NUCLEOTIDE SEQUENCE</scope>
    <source>
        <strain evidence="2">A484AB</strain>
    </source>
</reference>
<evidence type="ECO:0000259" key="1">
    <source>
        <dbReference type="Pfam" id="PF24764"/>
    </source>
</evidence>
<dbReference type="EMBL" id="CACRXK020010852">
    <property type="protein sequence ID" value="CAB4020234.1"/>
    <property type="molecule type" value="Genomic_DNA"/>
</dbReference>
<feature type="non-terminal residue" evidence="2">
    <location>
        <position position="336"/>
    </location>
</feature>
<dbReference type="Pfam" id="PF24764">
    <property type="entry name" value="rva_4"/>
    <property type="match status" value="1"/>
</dbReference>
<accession>A0A7D9J2L9</accession>
<keyword evidence="2" id="KW-0695">RNA-directed DNA polymerase</keyword>
<dbReference type="GO" id="GO:0003964">
    <property type="term" value="F:RNA-directed DNA polymerase activity"/>
    <property type="evidence" value="ECO:0007669"/>
    <property type="project" value="UniProtKB-KW"/>
</dbReference>
<dbReference type="PANTHER" id="PTHR46791">
    <property type="entry name" value="EXPRESSED PROTEIN"/>
    <property type="match status" value="1"/>
</dbReference>
<name>A0A7D9J2L9_PARCT</name>
<dbReference type="AlphaFoldDB" id="A0A7D9J2L9"/>
<keyword evidence="2" id="KW-0548">Nucleotidyltransferase</keyword>
<evidence type="ECO:0000313" key="3">
    <source>
        <dbReference type="Proteomes" id="UP001152795"/>
    </source>
</evidence>
<dbReference type="PANTHER" id="PTHR46791:SF13">
    <property type="entry name" value="CLR5 DOMAIN-CONTAINING PROTEIN"/>
    <property type="match status" value="1"/>
</dbReference>
<feature type="domain" description="Integrase core" evidence="1">
    <location>
        <begin position="137"/>
        <end position="311"/>
    </location>
</feature>
<proteinExistence type="predicted"/>
<gene>
    <name evidence="2" type="ORF">PACLA_8A056650</name>
</gene>
<dbReference type="Proteomes" id="UP001152795">
    <property type="component" value="Unassembled WGS sequence"/>
</dbReference>
<evidence type="ECO:0000313" key="2">
    <source>
        <dbReference type="EMBL" id="CAB4020234.1"/>
    </source>
</evidence>
<keyword evidence="3" id="KW-1185">Reference proteome</keyword>
<keyword evidence="2" id="KW-0808">Transferase</keyword>
<protein>
    <submittedName>
        <fullName evidence="2">RNA-directed DNA polymerase from mobile element jockey</fullName>
    </submittedName>
</protein>
<dbReference type="InterPro" id="IPR058913">
    <property type="entry name" value="Integrase_dom_put"/>
</dbReference>